<dbReference type="HOGENOM" id="CLU_044614_0_0_1"/>
<feature type="transmembrane region" description="Helical" evidence="2">
    <location>
        <begin position="134"/>
        <end position="157"/>
    </location>
</feature>
<sequence length="307" mass="33418">MGGPYATAEPPAALWLEQSVNAAVYIGAISYGIHIVVYFMTAYHLVAHKDKKYGWLAYITTLFVLGGINICTNMNFNELTWIDDRNYPGGPLAFILNEEALPENTLGNAAGVFASALAEGFMLYRALLLWSDRIWMLILPAGAYITSIVLGILTVVAASRPTSSLWAATTEKVSLPYWALTMVLNICLTLLIVSRLLWLRRRVLALLGPSSGAVYTDLASIVVESAVPYALVSFVFVVLYGIQNTAENLFIPLLVHVECIAPELIILRGTGGKAWSREMVTRTLVPEVEDSDGESGMKSKAPSANEA</sequence>
<gene>
    <name evidence="3" type="ORF">CERSUDRAFT_116486</name>
</gene>
<accession>M2QD56</accession>
<feature type="transmembrane region" description="Helical" evidence="2">
    <location>
        <begin position="218"/>
        <end position="243"/>
    </location>
</feature>
<evidence type="ECO:0000313" key="3">
    <source>
        <dbReference type="EMBL" id="EMD34963.1"/>
    </source>
</evidence>
<keyword evidence="2" id="KW-0812">Transmembrane</keyword>
<dbReference type="AlphaFoldDB" id="M2QD56"/>
<dbReference type="EMBL" id="KB445801">
    <property type="protein sequence ID" value="EMD34963.1"/>
    <property type="molecule type" value="Genomic_DNA"/>
</dbReference>
<dbReference type="OrthoDB" id="2796825at2759"/>
<feature type="transmembrane region" description="Helical" evidence="2">
    <location>
        <begin position="177"/>
        <end position="198"/>
    </location>
</feature>
<feature type="transmembrane region" description="Helical" evidence="2">
    <location>
        <begin position="22"/>
        <end position="43"/>
    </location>
</feature>
<feature type="region of interest" description="Disordered" evidence="1">
    <location>
        <begin position="288"/>
        <end position="307"/>
    </location>
</feature>
<keyword evidence="4" id="KW-1185">Reference proteome</keyword>
<dbReference type="Proteomes" id="UP000016930">
    <property type="component" value="Unassembled WGS sequence"/>
</dbReference>
<reference evidence="3 4" key="1">
    <citation type="journal article" date="2012" name="Proc. Natl. Acad. Sci. U.S.A.">
        <title>Comparative genomics of Ceriporiopsis subvermispora and Phanerochaete chrysosporium provide insight into selective ligninolysis.</title>
        <authorList>
            <person name="Fernandez-Fueyo E."/>
            <person name="Ruiz-Duenas F.J."/>
            <person name="Ferreira P."/>
            <person name="Floudas D."/>
            <person name="Hibbett D.S."/>
            <person name="Canessa P."/>
            <person name="Larrondo L.F."/>
            <person name="James T.Y."/>
            <person name="Seelenfreund D."/>
            <person name="Lobos S."/>
            <person name="Polanco R."/>
            <person name="Tello M."/>
            <person name="Honda Y."/>
            <person name="Watanabe T."/>
            <person name="Watanabe T."/>
            <person name="Ryu J.S."/>
            <person name="Kubicek C.P."/>
            <person name="Schmoll M."/>
            <person name="Gaskell J."/>
            <person name="Hammel K.E."/>
            <person name="St John F.J."/>
            <person name="Vanden Wymelenberg A."/>
            <person name="Sabat G."/>
            <person name="Splinter BonDurant S."/>
            <person name="Syed K."/>
            <person name="Yadav J.S."/>
            <person name="Doddapaneni H."/>
            <person name="Subramanian V."/>
            <person name="Lavin J.L."/>
            <person name="Oguiza J.A."/>
            <person name="Perez G."/>
            <person name="Pisabarro A.G."/>
            <person name="Ramirez L."/>
            <person name="Santoyo F."/>
            <person name="Master E."/>
            <person name="Coutinho P.M."/>
            <person name="Henrissat B."/>
            <person name="Lombard V."/>
            <person name="Magnuson J.K."/>
            <person name="Kuees U."/>
            <person name="Hori C."/>
            <person name="Igarashi K."/>
            <person name="Samejima M."/>
            <person name="Held B.W."/>
            <person name="Barry K.W."/>
            <person name="LaButti K.M."/>
            <person name="Lapidus A."/>
            <person name="Lindquist E.A."/>
            <person name="Lucas S.M."/>
            <person name="Riley R."/>
            <person name="Salamov A.A."/>
            <person name="Hoffmeister D."/>
            <person name="Schwenk D."/>
            <person name="Hadar Y."/>
            <person name="Yarden O."/>
            <person name="de Vries R.P."/>
            <person name="Wiebenga A."/>
            <person name="Stenlid J."/>
            <person name="Eastwood D."/>
            <person name="Grigoriev I.V."/>
            <person name="Berka R.M."/>
            <person name="Blanchette R.A."/>
            <person name="Kersten P."/>
            <person name="Martinez A.T."/>
            <person name="Vicuna R."/>
            <person name="Cullen D."/>
        </authorList>
    </citation>
    <scope>NUCLEOTIDE SEQUENCE [LARGE SCALE GENOMIC DNA]</scope>
    <source>
        <strain evidence="3 4">B</strain>
    </source>
</reference>
<dbReference type="STRING" id="914234.M2QD56"/>
<evidence type="ECO:0000256" key="2">
    <source>
        <dbReference type="SAM" id="Phobius"/>
    </source>
</evidence>
<evidence type="ECO:0000256" key="1">
    <source>
        <dbReference type="SAM" id="MobiDB-lite"/>
    </source>
</evidence>
<protein>
    <submittedName>
        <fullName evidence="3">Uncharacterized protein</fullName>
    </submittedName>
</protein>
<proteinExistence type="predicted"/>
<feature type="transmembrane region" description="Helical" evidence="2">
    <location>
        <begin position="55"/>
        <end position="76"/>
    </location>
</feature>
<name>M2QD56_CERS8</name>
<feature type="transmembrane region" description="Helical" evidence="2">
    <location>
        <begin position="106"/>
        <end position="127"/>
    </location>
</feature>
<keyword evidence="2" id="KW-0472">Membrane</keyword>
<organism evidence="3 4">
    <name type="scientific">Ceriporiopsis subvermispora (strain B)</name>
    <name type="common">White-rot fungus</name>
    <name type="synonym">Gelatoporia subvermispora</name>
    <dbReference type="NCBI Taxonomy" id="914234"/>
    <lineage>
        <taxon>Eukaryota</taxon>
        <taxon>Fungi</taxon>
        <taxon>Dikarya</taxon>
        <taxon>Basidiomycota</taxon>
        <taxon>Agaricomycotina</taxon>
        <taxon>Agaricomycetes</taxon>
        <taxon>Polyporales</taxon>
        <taxon>Gelatoporiaceae</taxon>
        <taxon>Gelatoporia</taxon>
    </lineage>
</organism>
<keyword evidence="2" id="KW-1133">Transmembrane helix</keyword>
<evidence type="ECO:0000313" key="4">
    <source>
        <dbReference type="Proteomes" id="UP000016930"/>
    </source>
</evidence>